<gene>
    <name evidence="1" type="ORF">TCM_031573</name>
</gene>
<evidence type="ECO:0000313" key="1">
    <source>
        <dbReference type="EMBL" id="EOY13054.1"/>
    </source>
</evidence>
<reference evidence="1 2" key="1">
    <citation type="journal article" date="2013" name="Genome Biol.">
        <title>The genome sequence of the most widely cultivated cacao type and its use to identify candidate genes regulating pod color.</title>
        <authorList>
            <person name="Motamayor J.C."/>
            <person name="Mockaitis K."/>
            <person name="Schmutz J."/>
            <person name="Haiminen N."/>
            <person name="Iii D.L."/>
            <person name="Cornejo O."/>
            <person name="Findley S.D."/>
            <person name="Zheng P."/>
            <person name="Utro F."/>
            <person name="Royaert S."/>
            <person name="Saski C."/>
            <person name="Jenkins J."/>
            <person name="Podicheti R."/>
            <person name="Zhao M."/>
            <person name="Scheffler B.E."/>
            <person name="Stack J.C."/>
            <person name="Feltus F.A."/>
            <person name="Mustiga G.M."/>
            <person name="Amores F."/>
            <person name="Phillips W."/>
            <person name="Marelli J.P."/>
            <person name="May G.D."/>
            <person name="Shapiro H."/>
            <person name="Ma J."/>
            <person name="Bustamante C.D."/>
            <person name="Schnell R.J."/>
            <person name="Main D."/>
            <person name="Gilbert D."/>
            <person name="Parida L."/>
            <person name="Kuhn D.N."/>
        </authorList>
    </citation>
    <scope>NUCLEOTIDE SEQUENCE [LARGE SCALE GENOMIC DNA]</scope>
    <source>
        <strain evidence="2">cv. Matina 1-6</strain>
    </source>
</reference>
<dbReference type="Gramene" id="EOY13054">
    <property type="protein sequence ID" value="EOY13054"/>
    <property type="gene ID" value="TCM_031573"/>
</dbReference>
<dbReference type="InParanoid" id="A0A061FF01"/>
<proteinExistence type="predicted"/>
<sequence length="108" mass="12537">MPTGPDFPLATPSVLSLRVPTGGDKQLMFFLWKILFLLPQRTVTLERHITVGMCPICHLPLHHREYQRRIISTICVALKFFPLKIISFQHSHKDHIVAKNNIFRAFFT</sequence>
<organism evidence="1 2">
    <name type="scientific">Theobroma cacao</name>
    <name type="common">Cacao</name>
    <name type="synonym">Cocoa</name>
    <dbReference type="NCBI Taxonomy" id="3641"/>
    <lineage>
        <taxon>Eukaryota</taxon>
        <taxon>Viridiplantae</taxon>
        <taxon>Streptophyta</taxon>
        <taxon>Embryophyta</taxon>
        <taxon>Tracheophyta</taxon>
        <taxon>Spermatophyta</taxon>
        <taxon>Magnoliopsida</taxon>
        <taxon>eudicotyledons</taxon>
        <taxon>Gunneridae</taxon>
        <taxon>Pentapetalae</taxon>
        <taxon>rosids</taxon>
        <taxon>malvids</taxon>
        <taxon>Malvales</taxon>
        <taxon>Malvaceae</taxon>
        <taxon>Byttnerioideae</taxon>
        <taxon>Theobroma</taxon>
    </lineage>
</organism>
<name>A0A061FF01_THECC</name>
<keyword evidence="2" id="KW-1185">Reference proteome</keyword>
<dbReference type="HOGENOM" id="CLU_2201836_0_0_1"/>
<protein>
    <submittedName>
        <fullName evidence="1">Uncharacterized protein</fullName>
    </submittedName>
</protein>
<dbReference type="Proteomes" id="UP000026915">
    <property type="component" value="Chromosome 7"/>
</dbReference>
<dbReference type="AlphaFoldDB" id="A0A061FF01"/>
<dbReference type="EMBL" id="CM001885">
    <property type="protein sequence ID" value="EOY13054.1"/>
    <property type="molecule type" value="Genomic_DNA"/>
</dbReference>
<evidence type="ECO:0000313" key="2">
    <source>
        <dbReference type="Proteomes" id="UP000026915"/>
    </source>
</evidence>
<accession>A0A061FF01</accession>